<evidence type="ECO:0000256" key="2">
    <source>
        <dbReference type="SAM" id="Phobius"/>
    </source>
</evidence>
<feature type="compositionally biased region" description="Low complexity" evidence="1">
    <location>
        <begin position="95"/>
        <end position="251"/>
    </location>
</feature>
<feature type="region of interest" description="Disordered" evidence="1">
    <location>
        <begin position="1"/>
        <end position="295"/>
    </location>
</feature>
<comment type="caution">
    <text evidence="3">The sequence shown here is derived from an EMBL/GenBank/DDBJ whole genome shotgun (WGS) entry which is preliminary data.</text>
</comment>
<dbReference type="AlphaFoldDB" id="A0A167Z977"/>
<evidence type="ECO:0000256" key="1">
    <source>
        <dbReference type="SAM" id="MobiDB-lite"/>
    </source>
</evidence>
<organism evidence="3 4">
    <name type="scientific">Ascosphaera apis ARSEF 7405</name>
    <dbReference type="NCBI Taxonomy" id="392613"/>
    <lineage>
        <taxon>Eukaryota</taxon>
        <taxon>Fungi</taxon>
        <taxon>Dikarya</taxon>
        <taxon>Ascomycota</taxon>
        <taxon>Pezizomycotina</taxon>
        <taxon>Eurotiomycetes</taxon>
        <taxon>Eurotiomycetidae</taxon>
        <taxon>Onygenales</taxon>
        <taxon>Ascosphaeraceae</taxon>
        <taxon>Ascosphaera</taxon>
    </lineage>
</organism>
<dbReference type="Proteomes" id="UP000242877">
    <property type="component" value="Unassembled WGS sequence"/>
</dbReference>
<reference evidence="3 4" key="1">
    <citation type="journal article" date="2016" name="Genome Biol. Evol.">
        <title>Divergent and convergent evolution of fungal pathogenicity.</title>
        <authorList>
            <person name="Shang Y."/>
            <person name="Xiao G."/>
            <person name="Zheng P."/>
            <person name="Cen K."/>
            <person name="Zhan S."/>
            <person name="Wang C."/>
        </authorList>
    </citation>
    <scope>NUCLEOTIDE SEQUENCE [LARGE SCALE GENOMIC DNA]</scope>
    <source>
        <strain evidence="3 4">ARSEF 7405</strain>
    </source>
</reference>
<keyword evidence="2" id="KW-0472">Membrane</keyword>
<feature type="compositionally biased region" description="Polar residues" evidence="1">
    <location>
        <begin position="256"/>
        <end position="274"/>
    </location>
</feature>
<evidence type="ECO:0000313" key="3">
    <source>
        <dbReference type="EMBL" id="KZZ92345.1"/>
    </source>
</evidence>
<feature type="region of interest" description="Disordered" evidence="1">
    <location>
        <begin position="531"/>
        <end position="584"/>
    </location>
</feature>
<dbReference type="VEuPathDB" id="FungiDB:AAP_03000"/>
<keyword evidence="2" id="KW-0812">Transmembrane</keyword>
<gene>
    <name evidence="3" type="ORF">AAP_03000</name>
</gene>
<evidence type="ECO:0000313" key="4">
    <source>
        <dbReference type="Proteomes" id="UP000242877"/>
    </source>
</evidence>
<dbReference type="EMBL" id="AZGZ01000011">
    <property type="protein sequence ID" value="KZZ92345.1"/>
    <property type="molecule type" value="Genomic_DNA"/>
</dbReference>
<feature type="compositionally biased region" description="Low complexity" evidence="1">
    <location>
        <begin position="531"/>
        <end position="544"/>
    </location>
</feature>
<proteinExistence type="predicted"/>
<name>A0A167Z977_9EURO</name>
<feature type="compositionally biased region" description="Low complexity" evidence="1">
    <location>
        <begin position="14"/>
        <end position="27"/>
    </location>
</feature>
<accession>A0A167Z977</accession>
<feature type="compositionally biased region" description="Low complexity" evidence="1">
    <location>
        <begin position="34"/>
        <end position="44"/>
    </location>
</feature>
<dbReference type="OrthoDB" id="4207563at2759"/>
<sequence length="688" mass="67376">MADAIPAANPPAGDPAGDPAAAAAAAAAPPPPASAAADASSPAGESISDSQTPSDTVGEPSSSQSQNHNQNSKRQNIPLATAPSADTAIQTQSDPAAPSSAPPDAANTTAPPAGASSTPAAAASSSQASAASSSSPAAETSSPSATAPSSTSAPTSQPAPSSTQSSTSAPSTTAPPSTSSKSSSTPTTTSSSTSSSSTSSSSSSSTSSSSSSSSSSAPPTSTKPSTTSKPSTTAKPTTSSSPSKSSSAHSTEIVVITSTASDDSTPTVFSSTITGGPIPTNALPPTNHESHGGGGLSTGGKIAIAVVVPVVGVAILICVALFLLKKRRERKLAEEERKQELEEYGFNPNNDVGGGGAGAASGAAAALAASRGSGPAMDEVSGGYRGWGNTSNHGTKLSTGMTLSDPGSTGSGGATMLEDDLGRPISSGEGFANYAYGPGVTGHAMPSQHPAMGGMNRGMGMPMEDDGMPASLAINRGPGTAVAAATIPGAGTELPQGNAAEQGYMGNHNAQGSGESGMYGYGAPGAAAVMRNNTTSSTSSGNLTRDNSGAARPDRSPRRGPSNASSAYSGSAARNSDVSDDGGAFADQARFSNYGAPGMGNNNGFTQYNTEMPANLHHQQPNPYGQAVELHIPGSGVPDAGAGAYQGGFPARAQSGGYDEYDYNDAYRGSQIYGPRNTGNNGGSYVNF</sequence>
<feature type="compositionally biased region" description="Low complexity" evidence="1">
    <location>
        <begin position="61"/>
        <end position="76"/>
    </location>
</feature>
<feature type="compositionally biased region" description="Low complexity" evidence="1">
    <location>
        <begin position="562"/>
        <end position="576"/>
    </location>
</feature>
<protein>
    <submittedName>
        <fullName evidence="3">Uncharacterized protein</fullName>
    </submittedName>
</protein>
<keyword evidence="4" id="KW-1185">Reference proteome</keyword>
<keyword evidence="2" id="KW-1133">Transmembrane helix</keyword>
<feature type="transmembrane region" description="Helical" evidence="2">
    <location>
        <begin position="302"/>
        <end position="324"/>
    </location>
</feature>